<dbReference type="GO" id="GO:0005737">
    <property type="term" value="C:cytoplasm"/>
    <property type="evidence" value="ECO:0007669"/>
    <property type="project" value="UniProtKB-ARBA"/>
</dbReference>
<keyword evidence="6" id="KW-1185">Reference proteome</keyword>
<dbReference type="AlphaFoldDB" id="I0I4E0"/>
<dbReference type="PANTHER" id="PTHR43191">
    <property type="entry name" value="RRNA METHYLTRANSFERASE 3"/>
    <property type="match status" value="1"/>
</dbReference>
<dbReference type="SUPFAM" id="SSF75217">
    <property type="entry name" value="alpha/beta knot"/>
    <property type="match status" value="1"/>
</dbReference>
<dbReference type="GO" id="GO:0008173">
    <property type="term" value="F:RNA methyltransferase activity"/>
    <property type="evidence" value="ECO:0007669"/>
    <property type="project" value="InterPro"/>
</dbReference>
<dbReference type="InterPro" id="IPR029064">
    <property type="entry name" value="Ribosomal_eL30-like_sf"/>
</dbReference>
<organism evidence="5 6">
    <name type="scientific">Caldilinea aerophila (strain DSM 14535 / JCM 11387 / NBRC 104270 / STL-6-O1)</name>
    <dbReference type="NCBI Taxonomy" id="926550"/>
    <lineage>
        <taxon>Bacteria</taxon>
        <taxon>Bacillati</taxon>
        <taxon>Chloroflexota</taxon>
        <taxon>Caldilineae</taxon>
        <taxon>Caldilineales</taxon>
        <taxon>Caldilineaceae</taxon>
        <taxon>Caldilinea</taxon>
    </lineage>
</organism>
<accession>I0I4E0</accession>
<dbReference type="SUPFAM" id="SSF55315">
    <property type="entry name" value="L30e-like"/>
    <property type="match status" value="1"/>
</dbReference>
<sequence length="265" mass="28366">MDGDMITSTANLRVKEARKLRTRKGRYAASKVLVEGVRLVGDAWRSGTRPLYVFYAPELLTSEEGQALLAQLKEEGCECLACSTAVFMALSETTTPQGIAAVLPLPRLEWPRHPSLLLILDGVGDPGNAGALLRSAEAAGCEGVIFAPGAVDPFNDKVLRAGMSAHFRLPVRVCTAWDAVDALLPGEMVCYLADAHAARAYDEVNWRLPSALIVSNEARGASVEARQRGEAIAIPMRGAIESLNAAIAGSVILFEAARQRRRNGA</sequence>
<dbReference type="GO" id="GO:0006396">
    <property type="term" value="P:RNA processing"/>
    <property type="evidence" value="ECO:0007669"/>
    <property type="project" value="InterPro"/>
</dbReference>
<protein>
    <submittedName>
        <fullName evidence="5">Putative RNA methyltransferase</fullName>
    </submittedName>
</protein>
<dbReference type="InterPro" id="IPR053888">
    <property type="entry name" value="MRM3-like_sub_bind"/>
</dbReference>
<dbReference type="PANTHER" id="PTHR43191:SF2">
    <property type="entry name" value="RRNA METHYLTRANSFERASE 3, MITOCHONDRIAL"/>
    <property type="match status" value="1"/>
</dbReference>
<dbReference type="STRING" id="926550.CLDAP_20880"/>
<evidence type="ECO:0000313" key="6">
    <source>
        <dbReference type="Proteomes" id="UP000007880"/>
    </source>
</evidence>
<dbReference type="InterPro" id="IPR029026">
    <property type="entry name" value="tRNA_m1G_MTases_N"/>
</dbReference>
<dbReference type="CDD" id="cd18095">
    <property type="entry name" value="SpoU-like_rRNA-MTase"/>
    <property type="match status" value="1"/>
</dbReference>
<dbReference type="Pfam" id="PF00588">
    <property type="entry name" value="SpoU_methylase"/>
    <property type="match status" value="1"/>
</dbReference>
<gene>
    <name evidence="5" type="ordered locus">CLDAP_20880</name>
</gene>
<dbReference type="InterPro" id="IPR029028">
    <property type="entry name" value="Alpha/beta_knot_MTases"/>
</dbReference>
<keyword evidence="3 5" id="KW-0808">Transferase</keyword>
<dbReference type="GO" id="GO:0003723">
    <property type="term" value="F:RNA binding"/>
    <property type="evidence" value="ECO:0007669"/>
    <property type="project" value="InterPro"/>
</dbReference>
<evidence type="ECO:0000256" key="3">
    <source>
        <dbReference type="ARBA" id="ARBA00022679"/>
    </source>
</evidence>
<proteinExistence type="inferred from homology"/>
<dbReference type="GO" id="GO:0032259">
    <property type="term" value="P:methylation"/>
    <property type="evidence" value="ECO:0007669"/>
    <property type="project" value="UniProtKB-KW"/>
</dbReference>
<evidence type="ECO:0000313" key="5">
    <source>
        <dbReference type="EMBL" id="BAM00128.1"/>
    </source>
</evidence>
<dbReference type="SMART" id="SM00967">
    <property type="entry name" value="SpoU_sub_bind"/>
    <property type="match status" value="1"/>
</dbReference>
<dbReference type="InterPro" id="IPR013123">
    <property type="entry name" value="SpoU_subst-bd"/>
</dbReference>
<comment type="similarity">
    <text evidence="1">Belongs to the class IV-like SAM-binding methyltransferase superfamily. RNA methyltransferase TrmH family.</text>
</comment>
<dbReference type="EMBL" id="AP012337">
    <property type="protein sequence ID" value="BAM00128.1"/>
    <property type="molecule type" value="Genomic_DNA"/>
</dbReference>
<evidence type="ECO:0000259" key="4">
    <source>
        <dbReference type="SMART" id="SM00967"/>
    </source>
</evidence>
<dbReference type="InterPro" id="IPR001537">
    <property type="entry name" value="SpoU_MeTrfase"/>
</dbReference>
<dbReference type="Gene3D" id="3.40.1280.10">
    <property type="match status" value="1"/>
</dbReference>
<dbReference type="InterPro" id="IPR051259">
    <property type="entry name" value="rRNA_Methyltransferase"/>
</dbReference>
<dbReference type="Pfam" id="PF22435">
    <property type="entry name" value="MRM3-like_sub_bind"/>
    <property type="match status" value="1"/>
</dbReference>
<name>I0I4E0_CALAS</name>
<dbReference type="eggNOG" id="COG0566">
    <property type="taxonomic scope" value="Bacteria"/>
</dbReference>
<dbReference type="HOGENOM" id="CLU_021322_3_2_0"/>
<dbReference type="Proteomes" id="UP000007880">
    <property type="component" value="Chromosome"/>
</dbReference>
<reference evidence="5 6" key="1">
    <citation type="submission" date="2012-02" db="EMBL/GenBank/DDBJ databases">
        <title>Complete genome sequence of Caldilinea aerophila DSM 14535 (= NBRC 102666).</title>
        <authorList>
            <person name="Oguchi A."/>
            <person name="Hosoyama A."/>
            <person name="Sekine M."/>
            <person name="Fukai R."/>
            <person name="Kato Y."/>
            <person name="Nakamura S."/>
            <person name="Hanada S."/>
            <person name="Yamazaki S."/>
            <person name="Fujita N."/>
        </authorList>
    </citation>
    <scope>NUCLEOTIDE SEQUENCE [LARGE SCALE GENOMIC DNA]</scope>
    <source>
        <strain evidence="6">DSM 14535 / JCM 11387 / NBRC 104270 / STL-6-O1</strain>
    </source>
</reference>
<evidence type="ECO:0000256" key="2">
    <source>
        <dbReference type="ARBA" id="ARBA00022603"/>
    </source>
</evidence>
<dbReference type="Gene3D" id="3.30.1330.30">
    <property type="match status" value="1"/>
</dbReference>
<dbReference type="KEGG" id="cap:CLDAP_20880"/>
<keyword evidence="2 5" id="KW-0489">Methyltransferase</keyword>
<evidence type="ECO:0000256" key="1">
    <source>
        <dbReference type="ARBA" id="ARBA00007228"/>
    </source>
</evidence>
<feature type="domain" description="RNA 2-O ribose methyltransferase substrate binding" evidence="4">
    <location>
        <begin position="33"/>
        <end position="109"/>
    </location>
</feature>